<gene>
    <name evidence="2" type="ORF">GCM10010970_15170</name>
</gene>
<dbReference type="InterPro" id="IPR052022">
    <property type="entry name" value="26kDa_periplasmic_antigen"/>
</dbReference>
<feature type="chain" id="PRO_5045944403" description="DUF541 domain-containing protein" evidence="1">
    <location>
        <begin position="22"/>
        <end position="237"/>
    </location>
</feature>
<evidence type="ECO:0008006" key="4">
    <source>
        <dbReference type="Google" id="ProtNLM"/>
    </source>
</evidence>
<dbReference type="InterPro" id="IPR007497">
    <property type="entry name" value="SIMPL/DUF541"/>
</dbReference>
<sequence length="237" mass="25656">MRRFALAIAIAGLTGSVLAHAESLNYNVVNLEASSSKEVSNDLATATLYVEINNNDPAQLADKVNQTLAAAIRLSRQFTTVQSAGTGYTTYPVYNSKTNHQDGWRGRGELRLTSRDFAAFSRLLTQLQQPLSNGQSMQLAGIHYGVSDESRKAAEDGLIQESVKAFRQRAELIQRSMEGTGWRTVNMNVNTQAFEPPMPRPMMMKAAMSADAAPAPTSIEGGESKVSVTVSGSIQVQ</sequence>
<reference evidence="3" key="1">
    <citation type="journal article" date="2019" name="Int. J. Syst. Evol. Microbiol.">
        <title>The Global Catalogue of Microorganisms (GCM) 10K type strain sequencing project: providing services to taxonomists for standard genome sequencing and annotation.</title>
        <authorList>
            <consortium name="The Broad Institute Genomics Platform"/>
            <consortium name="The Broad Institute Genome Sequencing Center for Infectious Disease"/>
            <person name="Wu L."/>
            <person name="Ma J."/>
        </authorList>
    </citation>
    <scope>NUCLEOTIDE SEQUENCE [LARGE SCALE GENOMIC DNA]</scope>
    <source>
        <strain evidence="3">CGMCC 1.8859</strain>
    </source>
</reference>
<dbReference type="Pfam" id="PF04402">
    <property type="entry name" value="SIMPL"/>
    <property type="match status" value="1"/>
</dbReference>
<keyword evidence="1" id="KW-0732">Signal</keyword>
<dbReference type="PANTHER" id="PTHR34387">
    <property type="entry name" value="SLR1258 PROTEIN"/>
    <property type="match status" value="1"/>
</dbReference>
<dbReference type="Proteomes" id="UP000637267">
    <property type="component" value="Unassembled WGS sequence"/>
</dbReference>
<evidence type="ECO:0000313" key="2">
    <source>
        <dbReference type="EMBL" id="GGP20427.1"/>
    </source>
</evidence>
<evidence type="ECO:0000313" key="3">
    <source>
        <dbReference type="Proteomes" id="UP000637267"/>
    </source>
</evidence>
<evidence type="ECO:0000256" key="1">
    <source>
        <dbReference type="SAM" id="SignalP"/>
    </source>
</evidence>
<keyword evidence="3" id="KW-1185">Reference proteome</keyword>
<proteinExistence type="predicted"/>
<dbReference type="RefSeq" id="WP_188703680.1">
    <property type="nucleotide sequence ID" value="NZ_BMLX01000002.1"/>
</dbReference>
<accession>A0ABQ2P8D0</accession>
<dbReference type="Gene3D" id="3.30.70.2970">
    <property type="entry name" value="Protein of unknown function (DUF541), domain 2"/>
    <property type="match status" value="1"/>
</dbReference>
<dbReference type="Gene3D" id="3.30.110.170">
    <property type="entry name" value="Protein of unknown function (DUF541), domain 1"/>
    <property type="match status" value="1"/>
</dbReference>
<comment type="caution">
    <text evidence="2">The sequence shown here is derived from an EMBL/GenBank/DDBJ whole genome shotgun (WGS) entry which is preliminary data.</text>
</comment>
<feature type="signal peptide" evidence="1">
    <location>
        <begin position="1"/>
        <end position="21"/>
    </location>
</feature>
<dbReference type="EMBL" id="BMLX01000002">
    <property type="protein sequence ID" value="GGP20427.1"/>
    <property type="molecule type" value="Genomic_DNA"/>
</dbReference>
<organism evidence="2 3">
    <name type="scientific">Silvimonas iriomotensis</name>
    <dbReference type="NCBI Taxonomy" id="449662"/>
    <lineage>
        <taxon>Bacteria</taxon>
        <taxon>Pseudomonadati</taxon>
        <taxon>Pseudomonadota</taxon>
        <taxon>Betaproteobacteria</taxon>
        <taxon>Neisseriales</taxon>
        <taxon>Chitinibacteraceae</taxon>
        <taxon>Silvimonas</taxon>
    </lineage>
</organism>
<dbReference type="PANTHER" id="PTHR34387:SF1">
    <property type="entry name" value="PERIPLASMIC IMMUNOGENIC PROTEIN"/>
    <property type="match status" value="1"/>
</dbReference>
<protein>
    <recommendedName>
        <fullName evidence="4">DUF541 domain-containing protein</fullName>
    </recommendedName>
</protein>
<name>A0ABQ2P8D0_9NEIS</name>